<dbReference type="Gene3D" id="3.30.2350.10">
    <property type="entry name" value="Pseudouridine synthase"/>
    <property type="match status" value="1"/>
</dbReference>
<dbReference type="SUPFAM" id="SSF55120">
    <property type="entry name" value="Pseudouridine synthase"/>
    <property type="match status" value="1"/>
</dbReference>
<dbReference type="InterPro" id="IPR006224">
    <property type="entry name" value="PsdUridine_synth_RluA-like_CS"/>
</dbReference>
<accession>A0A150XX69</accession>
<evidence type="ECO:0000313" key="6">
    <source>
        <dbReference type="Proteomes" id="UP000075615"/>
    </source>
</evidence>
<gene>
    <name evidence="5" type="ORF">AWN68_00740</name>
</gene>
<dbReference type="InterPro" id="IPR050188">
    <property type="entry name" value="RluA_PseudoU_synthase"/>
</dbReference>
<name>A0A150XX69_9BACT</name>
<dbReference type="GO" id="GO:0009982">
    <property type="term" value="F:pseudouridine synthase activity"/>
    <property type="evidence" value="ECO:0007669"/>
    <property type="project" value="InterPro"/>
</dbReference>
<organism evidence="5 6">
    <name type="scientific">Roseivirga echinicomitans</name>
    <dbReference type="NCBI Taxonomy" id="296218"/>
    <lineage>
        <taxon>Bacteria</taxon>
        <taxon>Pseudomonadati</taxon>
        <taxon>Bacteroidota</taxon>
        <taxon>Cytophagia</taxon>
        <taxon>Cytophagales</taxon>
        <taxon>Roseivirgaceae</taxon>
        <taxon>Roseivirga</taxon>
    </lineage>
</organism>
<reference evidence="5 6" key="1">
    <citation type="submission" date="2016-01" db="EMBL/GenBank/DDBJ databases">
        <title>Genome sequencing of Roseivirga echinicomitans KMM 6058.</title>
        <authorList>
            <person name="Selvaratnam C."/>
            <person name="Thevarajoo S."/>
            <person name="Goh K.M."/>
            <person name="Ee R."/>
            <person name="Chan K.-G."/>
            <person name="Chong C.S."/>
        </authorList>
    </citation>
    <scope>NUCLEOTIDE SEQUENCE [LARGE SCALE GENOMIC DNA]</scope>
    <source>
        <strain evidence="5 6">KMM 6058</strain>
    </source>
</reference>
<keyword evidence="6" id="KW-1185">Reference proteome</keyword>
<dbReference type="EMBL" id="LRDB01000001">
    <property type="protein sequence ID" value="KYG83369.1"/>
    <property type="molecule type" value="Genomic_DNA"/>
</dbReference>
<feature type="region of interest" description="Disordered" evidence="3">
    <location>
        <begin position="1"/>
        <end position="20"/>
    </location>
</feature>
<dbReference type="PANTHER" id="PTHR21600:SF44">
    <property type="entry name" value="RIBOSOMAL LARGE SUBUNIT PSEUDOURIDINE SYNTHASE D"/>
    <property type="match status" value="1"/>
</dbReference>
<dbReference type="GO" id="GO:0140098">
    <property type="term" value="F:catalytic activity, acting on RNA"/>
    <property type="evidence" value="ECO:0007669"/>
    <property type="project" value="UniProtKB-ARBA"/>
</dbReference>
<dbReference type="Proteomes" id="UP000075615">
    <property type="component" value="Unassembled WGS sequence"/>
</dbReference>
<feature type="domain" description="Pseudouridine synthase RsuA/RluA-like" evidence="4">
    <location>
        <begin position="28"/>
        <end position="179"/>
    </location>
</feature>
<dbReference type="InterPro" id="IPR006145">
    <property type="entry name" value="PsdUridine_synth_RsuA/RluA"/>
</dbReference>
<dbReference type="Pfam" id="PF00849">
    <property type="entry name" value="PseudoU_synth_2"/>
    <property type="match status" value="1"/>
</dbReference>
<evidence type="ECO:0000256" key="1">
    <source>
        <dbReference type="ARBA" id="ARBA00010876"/>
    </source>
</evidence>
<sequence>MSEGNSKSKKPSRKHKPPGLKILHEDRDIIVVDKSEGLLTISNDKVKDKTAHFFLNNYVQKGNPKSRDRVFIVHRLDRDTSGVLVFAKNQNAKAYLQEEWSQFNKKYYAIVLGKPPEMEGEVTSYLMENSAYRMYSTKDSSKGKFAKTGYKVVKSNAHYSLLEIELFTGRKNQIRVHMSDIGCPIAGDKVYGKDPKVRGRLALHAASLTILHPYSKKEMTFETGLPNEFKAVMS</sequence>
<evidence type="ECO:0000256" key="3">
    <source>
        <dbReference type="SAM" id="MobiDB-lite"/>
    </source>
</evidence>
<dbReference type="PANTHER" id="PTHR21600">
    <property type="entry name" value="MITOCHONDRIAL RNA PSEUDOURIDINE SYNTHASE"/>
    <property type="match status" value="1"/>
</dbReference>
<dbReference type="AlphaFoldDB" id="A0A150XX69"/>
<proteinExistence type="inferred from homology"/>
<comment type="caution">
    <text evidence="5">The sequence shown here is derived from an EMBL/GenBank/DDBJ whole genome shotgun (WGS) entry which is preliminary data.</text>
</comment>
<dbReference type="STRING" id="296218.AWN68_00740"/>
<evidence type="ECO:0000256" key="2">
    <source>
        <dbReference type="ARBA" id="ARBA00023235"/>
    </source>
</evidence>
<dbReference type="PROSITE" id="PS01129">
    <property type="entry name" value="PSI_RLU"/>
    <property type="match status" value="1"/>
</dbReference>
<dbReference type="GO" id="GO:0003723">
    <property type="term" value="F:RNA binding"/>
    <property type="evidence" value="ECO:0007669"/>
    <property type="project" value="InterPro"/>
</dbReference>
<keyword evidence="2" id="KW-0413">Isomerase</keyword>
<comment type="similarity">
    <text evidence="1">Belongs to the pseudouridine synthase RluA family.</text>
</comment>
<evidence type="ECO:0000313" key="5">
    <source>
        <dbReference type="EMBL" id="KYG83369.1"/>
    </source>
</evidence>
<dbReference type="GO" id="GO:0000455">
    <property type="term" value="P:enzyme-directed rRNA pseudouridine synthesis"/>
    <property type="evidence" value="ECO:0007669"/>
    <property type="project" value="TreeGrafter"/>
</dbReference>
<protein>
    <submittedName>
        <fullName evidence="5">RNA pseudouridine synthase</fullName>
    </submittedName>
</protein>
<dbReference type="OrthoDB" id="9807829at2"/>
<feature type="compositionally biased region" description="Basic residues" evidence="3">
    <location>
        <begin position="7"/>
        <end position="18"/>
    </location>
</feature>
<dbReference type="InterPro" id="IPR020103">
    <property type="entry name" value="PsdUridine_synth_cat_dom_sf"/>
</dbReference>
<evidence type="ECO:0000259" key="4">
    <source>
        <dbReference type="Pfam" id="PF00849"/>
    </source>
</evidence>
<dbReference type="CDD" id="cd02869">
    <property type="entry name" value="PseudoU_synth_RluA_like"/>
    <property type="match status" value="1"/>
</dbReference>
<dbReference type="RefSeq" id="WP_068410086.1">
    <property type="nucleotide sequence ID" value="NZ_LRDB01000001.1"/>
</dbReference>